<evidence type="ECO:0000313" key="2">
    <source>
        <dbReference type="Proteomes" id="UP000186922"/>
    </source>
</evidence>
<gene>
    <name evidence="1" type="primary">RvY_19074</name>
    <name evidence="1" type="synonym">RvY_19074.3</name>
    <name evidence="1" type="ORF">RvY_19074-3</name>
</gene>
<comment type="caution">
    <text evidence="1">The sequence shown here is derived from an EMBL/GenBank/DDBJ whole genome shotgun (WGS) entry which is preliminary data.</text>
</comment>
<dbReference type="Proteomes" id="UP000186922">
    <property type="component" value="Unassembled WGS sequence"/>
</dbReference>
<protein>
    <submittedName>
        <fullName evidence="1">Uncharacterized protein</fullName>
    </submittedName>
</protein>
<organism evidence="1 2">
    <name type="scientific">Ramazzottius varieornatus</name>
    <name type="common">Water bear</name>
    <name type="synonym">Tardigrade</name>
    <dbReference type="NCBI Taxonomy" id="947166"/>
    <lineage>
        <taxon>Eukaryota</taxon>
        <taxon>Metazoa</taxon>
        <taxon>Ecdysozoa</taxon>
        <taxon>Tardigrada</taxon>
        <taxon>Eutardigrada</taxon>
        <taxon>Parachela</taxon>
        <taxon>Hypsibioidea</taxon>
        <taxon>Ramazzottiidae</taxon>
        <taxon>Ramazzottius</taxon>
    </lineage>
</organism>
<proteinExistence type="predicted"/>
<evidence type="ECO:0000313" key="1">
    <source>
        <dbReference type="EMBL" id="GAV09564.1"/>
    </source>
</evidence>
<keyword evidence="2" id="KW-1185">Reference proteome</keyword>
<name>A0A1D1WBJ2_RAMVA</name>
<dbReference type="AlphaFoldDB" id="A0A1D1WBJ2"/>
<reference evidence="1 2" key="1">
    <citation type="journal article" date="2016" name="Nat. Commun.">
        <title>Extremotolerant tardigrade genome and improved radiotolerance of human cultured cells by tardigrade-unique protein.</title>
        <authorList>
            <person name="Hashimoto T."/>
            <person name="Horikawa D.D."/>
            <person name="Saito Y."/>
            <person name="Kuwahara H."/>
            <person name="Kozuka-Hata H."/>
            <person name="Shin-I T."/>
            <person name="Minakuchi Y."/>
            <person name="Ohishi K."/>
            <person name="Motoyama A."/>
            <person name="Aizu T."/>
            <person name="Enomoto A."/>
            <person name="Kondo K."/>
            <person name="Tanaka S."/>
            <person name="Hara Y."/>
            <person name="Koshikawa S."/>
            <person name="Sagara H."/>
            <person name="Miura T."/>
            <person name="Yokobori S."/>
            <person name="Miyagawa K."/>
            <person name="Suzuki Y."/>
            <person name="Kubo T."/>
            <person name="Oyama M."/>
            <person name="Kohara Y."/>
            <person name="Fujiyama A."/>
            <person name="Arakawa K."/>
            <person name="Katayama T."/>
            <person name="Toyoda A."/>
            <person name="Kunieda T."/>
        </authorList>
    </citation>
    <scope>NUCLEOTIDE SEQUENCE [LARGE SCALE GENOMIC DNA]</scope>
    <source>
        <strain evidence="1 2">YOKOZUNA-1</strain>
    </source>
</reference>
<accession>A0A1D1WBJ2</accession>
<sequence length="78" mass="8829">MDDGVANLAQKEAGVGVVGQEAPDPDHIAQSRPLTLWKRIWKTMLTRIWKATTTRLWRMDQSTTLTCSLHRILILLSS</sequence>
<dbReference type="EMBL" id="BDGG01000023">
    <property type="protein sequence ID" value="GAV09564.1"/>
    <property type="molecule type" value="Genomic_DNA"/>
</dbReference>